<accession>A0A674BDM3</accession>
<dbReference type="InterPro" id="IPR027417">
    <property type="entry name" value="P-loop_NTPase"/>
</dbReference>
<keyword evidence="10" id="KW-0175">Coiled coil</keyword>
<evidence type="ECO:0000256" key="17">
    <source>
        <dbReference type="PROSITE-ProRule" id="PRU00035"/>
    </source>
</evidence>
<comment type="similarity">
    <text evidence="2">Belongs to the AAA ATPase family.</text>
</comment>
<comment type="subcellular location">
    <subcellularLocation>
        <location evidence="1">Nucleus</location>
    </subcellularLocation>
</comment>
<dbReference type="SMART" id="SM00382">
    <property type="entry name" value="AAA"/>
    <property type="match status" value="2"/>
</dbReference>
<dbReference type="Pfam" id="PF17862">
    <property type="entry name" value="AAA_lid_3"/>
    <property type="match status" value="1"/>
</dbReference>
<comment type="catalytic activity">
    <reaction evidence="15">
        <text>ATP + H2O = ADP + phosphate + H(+)</text>
        <dbReference type="Rhea" id="RHEA:13065"/>
        <dbReference type="ChEBI" id="CHEBI:15377"/>
        <dbReference type="ChEBI" id="CHEBI:15378"/>
        <dbReference type="ChEBI" id="CHEBI:30616"/>
        <dbReference type="ChEBI" id="CHEBI:43474"/>
        <dbReference type="ChEBI" id="CHEBI:456216"/>
    </reaction>
</comment>
<dbReference type="PRINTS" id="PR00503">
    <property type="entry name" value="BROMODOMAIN"/>
</dbReference>
<keyword evidence="11 17" id="KW-0103">Bromodomain</keyword>
<dbReference type="SUPFAM" id="SSF52540">
    <property type="entry name" value="P-loop containing nucleoside triphosphate hydrolases"/>
    <property type="match status" value="2"/>
</dbReference>
<dbReference type="Gene3D" id="3.40.50.300">
    <property type="entry name" value="P-loop containing nucleotide triphosphate hydrolases"/>
    <property type="match status" value="2"/>
</dbReference>
<dbReference type="PROSITE" id="PS50014">
    <property type="entry name" value="BROMODOMAIN_2"/>
    <property type="match status" value="1"/>
</dbReference>
<keyword evidence="21" id="KW-1185">Reference proteome</keyword>
<evidence type="ECO:0000313" key="20">
    <source>
        <dbReference type="Ensembl" id="ENSSTUP00000069413.1"/>
    </source>
</evidence>
<feature type="compositionally biased region" description="Low complexity" evidence="18">
    <location>
        <begin position="103"/>
        <end position="117"/>
    </location>
</feature>
<dbReference type="PANTHER" id="PTHR23069">
    <property type="entry name" value="AAA DOMAIN-CONTAINING"/>
    <property type="match status" value="1"/>
</dbReference>
<dbReference type="Gene3D" id="1.20.920.10">
    <property type="entry name" value="Bromodomain-like"/>
    <property type="match status" value="1"/>
</dbReference>
<keyword evidence="8" id="KW-0832">Ubl conjugation</keyword>
<evidence type="ECO:0000313" key="21">
    <source>
        <dbReference type="Proteomes" id="UP000472277"/>
    </source>
</evidence>
<keyword evidence="7" id="KW-0067">ATP-binding</keyword>
<dbReference type="GO" id="GO:0042393">
    <property type="term" value="F:histone binding"/>
    <property type="evidence" value="ECO:0007669"/>
    <property type="project" value="TreeGrafter"/>
</dbReference>
<evidence type="ECO:0000256" key="5">
    <source>
        <dbReference type="ARBA" id="ARBA00022741"/>
    </source>
</evidence>
<proteinExistence type="inferred from homology"/>
<dbReference type="InterPro" id="IPR003959">
    <property type="entry name" value="ATPase_AAA_core"/>
</dbReference>
<evidence type="ECO:0000256" key="18">
    <source>
        <dbReference type="SAM" id="MobiDB-lite"/>
    </source>
</evidence>
<feature type="compositionally biased region" description="Basic residues" evidence="18">
    <location>
        <begin position="124"/>
        <end position="134"/>
    </location>
</feature>
<evidence type="ECO:0000256" key="4">
    <source>
        <dbReference type="ARBA" id="ARBA00022553"/>
    </source>
</evidence>
<evidence type="ECO:0000256" key="6">
    <source>
        <dbReference type="ARBA" id="ARBA00022801"/>
    </source>
</evidence>
<dbReference type="CDD" id="cd19517">
    <property type="entry name" value="RecA-like_Yta7-like"/>
    <property type="match status" value="1"/>
</dbReference>
<evidence type="ECO:0000259" key="19">
    <source>
        <dbReference type="PROSITE" id="PS50014"/>
    </source>
</evidence>
<name>A0A674BDM3_SALTR</name>
<evidence type="ECO:0000256" key="8">
    <source>
        <dbReference type="ARBA" id="ARBA00022843"/>
    </source>
</evidence>
<evidence type="ECO:0000256" key="3">
    <source>
        <dbReference type="ARBA" id="ARBA00022499"/>
    </source>
</evidence>
<dbReference type="InterPro" id="IPR003593">
    <property type="entry name" value="AAA+_ATPase"/>
</dbReference>
<feature type="compositionally biased region" description="Acidic residues" evidence="18">
    <location>
        <begin position="32"/>
        <end position="58"/>
    </location>
</feature>
<evidence type="ECO:0000256" key="9">
    <source>
        <dbReference type="ARBA" id="ARBA00023015"/>
    </source>
</evidence>
<evidence type="ECO:0000256" key="16">
    <source>
        <dbReference type="ARBA" id="ARBA00071858"/>
    </source>
</evidence>
<reference evidence="20" key="2">
    <citation type="submission" date="2025-09" db="UniProtKB">
        <authorList>
            <consortium name="Ensembl"/>
        </authorList>
    </citation>
    <scope>IDENTIFICATION</scope>
</reference>
<dbReference type="InterPro" id="IPR001487">
    <property type="entry name" value="Bromodomain"/>
</dbReference>
<dbReference type="FunFam" id="3.40.50.300:FF:000061">
    <property type="entry name" value="ATPase family, AAA domain-containing 2"/>
    <property type="match status" value="1"/>
</dbReference>
<evidence type="ECO:0000256" key="11">
    <source>
        <dbReference type="ARBA" id="ARBA00023117"/>
    </source>
</evidence>
<dbReference type="CDD" id="cd05528">
    <property type="entry name" value="Bromo_AAA"/>
    <property type="match status" value="1"/>
</dbReference>
<dbReference type="FunFam" id="1.20.920.10:FF:000021">
    <property type="entry name" value="ATPase family AAA domain-containing protein 2"/>
    <property type="match status" value="1"/>
</dbReference>
<dbReference type="InterPro" id="IPR003960">
    <property type="entry name" value="ATPase_AAA_CS"/>
</dbReference>
<dbReference type="PANTHER" id="PTHR23069:SF4">
    <property type="entry name" value="ATPASE FAMILY AAA DOMAIN-CONTAINING PROTEIN 2"/>
    <property type="match status" value="1"/>
</dbReference>
<dbReference type="InterPro" id="IPR036427">
    <property type="entry name" value="Bromodomain-like_sf"/>
</dbReference>
<dbReference type="InterPro" id="IPR041569">
    <property type="entry name" value="AAA_lid_3"/>
</dbReference>
<gene>
    <name evidence="20" type="primary">ATAD2</name>
    <name evidence="20" type="synonym">LOC115181371</name>
</gene>
<evidence type="ECO:0000256" key="15">
    <source>
        <dbReference type="ARBA" id="ARBA00049360"/>
    </source>
</evidence>
<organism evidence="20 21">
    <name type="scientific">Salmo trutta</name>
    <name type="common">Brown trout</name>
    <dbReference type="NCBI Taxonomy" id="8032"/>
    <lineage>
        <taxon>Eukaryota</taxon>
        <taxon>Metazoa</taxon>
        <taxon>Chordata</taxon>
        <taxon>Craniata</taxon>
        <taxon>Vertebrata</taxon>
        <taxon>Euteleostomi</taxon>
        <taxon>Actinopterygii</taxon>
        <taxon>Neopterygii</taxon>
        <taxon>Teleostei</taxon>
        <taxon>Protacanthopterygii</taxon>
        <taxon>Salmoniformes</taxon>
        <taxon>Salmonidae</taxon>
        <taxon>Salmoninae</taxon>
        <taxon>Salmo</taxon>
    </lineage>
</organism>
<keyword evidence="5" id="KW-0547">Nucleotide-binding</keyword>
<keyword evidence="3" id="KW-1017">Isopeptide bond</keyword>
<feature type="region of interest" description="Disordered" evidence="18">
    <location>
        <begin position="1"/>
        <end position="64"/>
    </location>
</feature>
<dbReference type="GO" id="GO:0005524">
    <property type="term" value="F:ATP binding"/>
    <property type="evidence" value="ECO:0007669"/>
    <property type="project" value="UniProtKB-KW"/>
</dbReference>
<evidence type="ECO:0000256" key="13">
    <source>
        <dbReference type="ARBA" id="ARBA00023163"/>
    </source>
</evidence>
<keyword evidence="9" id="KW-0805">Transcription regulation</keyword>
<protein>
    <recommendedName>
        <fullName evidence="16">ATPase family AAA domain-containing protein 2</fullName>
    </recommendedName>
</protein>
<feature type="compositionally biased region" description="Acidic residues" evidence="18">
    <location>
        <begin position="1"/>
        <end position="25"/>
    </location>
</feature>
<keyword evidence="14" id="KW-0539">Nucleus</keyword>
<dbReference type="Gene3D" id="1.10.8.60">
    <property type="match status" value="1"/>
</dbReference>
<evidence type="ECO:0000256" key="2">
    <source>
        <dbReference type="ARBA" id="ARBA00006914"/>
    </source>
</evidence>
<sequence>DEGSEDPQENENEVTSSEEENDEEEGGKNNQADDEDDDDDRNEDEEEDDDDDDHDEDDNQKRYDFRQRKAAVRYQAPREVTLLTSGSAILLSLPCRRRHAIHSSDSTSSSSSSSSSSSDDEKFQRRRRKSRNRSVNRCLPMNLLKEDVLGIHKDRMKIGASLADVDPMQIDQTVRFDSIGGLTRHISALKEMVVFPLLYPEVFERFKIQPPRGCLFYGPPGTGKTLVARALANECSQGERKVSFFMRKGADCLSKWVGESERQLRLLFDQAYQMRPSIIFFDEVDGLAPVRSSRQDQIHSSIVSTLLALMDGLDSRGEVVVIGATNRLDSIDPALRRPGRFDREFLFGLPDREARKDILQIHTRQWTPQPSASFLEELADKCVGYCGADMKAVCAEAALCALRRRYPQIYSSSQKLVLDVASISIGSRDFLSAMRKTVPASQRAVSSPAKALTPVVQPLLGAALQTVLGTVSRLFPHAEQGLKRDKRDNAGVLDADLLHSEEEDSSVCINGLSHKAKAAGGFLVLNQPTSYRPRLLLAGRPGSGQSSHLAPAVLHALEKFTVYTLDMAVLFGVSTTSPEEACAQMFCEAKRTSPSILYIPHIQRWWDTVGSALRATFLSLLQDIPSFSPILLLATCNVPHSSLFPEVQDLFCAEYGEVLQVQVPTPQERRNFFDDLILNQAAKAPASKKKAVLAALEVLPVAPPLPPRMLTEMEQQRLEEQEEDTLRELRLFLRDVTNRLSQDKRFKAFTKPVDLEEVPDYATVIEQPMDLSTVLSNIDTHKYVTVKEFVHDVDLIWKNCLEYNPDKDPSDRQIRHRACALKDTVQAIVKDELDEDFEKICEDIKESRSTRGCSTSRFAPSYYHVHPKTRAVDAKSTDAAGPSKESTAAAPSAVTTPRPSVGKSTNGSGIRRRHLLPSVKDGGYKTSVLSWFSGPSFQEMLQRAVSKTEGYEVYQLEKLYALLCQSIYRHRKDYDKTALLKEMENEIEDFS</sequence>
<reference evidence="20" key="1">
    <citation type="submission" date="2025-08" db="UniProtKB">
        <authorList>
            <consortium name="Ensembl"/>
        </authorList>
    </citation>
    <scope>IDENTIFICATION</scope>
</reference>
<keyword evidence="6" id="KW-0378">Hydrolase</keyword>
<feature type="domain" description="Bromo" evidence="19">
    <location>
        <begin position="741"/>
        <end position="811"/>
    </location>
</feature>
<feature type="region of interest" description="Disordered" evidence="18">
    <location>
        <begin position="102"/>
        <end position="136"/>
    </location>
</feature>
<evidence type="ECO:0000256" key="10">
    <source>
        <dbReference type="ARBA" id="ARBA00023054"/>
    </source>
</evidence>
<dbReference type="GeneTree" id="ENSGT00550000074694"/>
<feature type="region of interest" description="Disordered" evidence="18">
    <location>
        <begin position="870"/>
        <end position="910"/>
    </location>
</feature>
<dbReference type="PROSITE" id="PS00674">
    <property type="entry name" value="AAA"/>
    <property type="match status" value="1"/>
</dbReference>
<dbReference type="Pfam" id="PF00004">
    <property type="entry name" value="AAA"/>
    <property type="match status" value="2"/>
</dbReference>
<evidence type="ECO:0000256" key="7">
    <source>
        <dbReference type="ARBA" id="ARBA00022840"/>
    </source>
</evidence>
<dbReference type="GO" id="GO:0005654">
    <property type="term" value="C:nucleoplasm"/>
    <property type="evidence" value="ECO:0007669"/>
    <property type="project" value="UniProtKB-ARBA"/>
</dbReference>
<dbReference type="InterPro" id="IPR045199">
    <property type="entry name" value="ATAD2-like"/>
</dbReference>
<dbReference type="GO" id="GO:0016887">
    <property type="term" value="F:ATP hydrolysis activity"/>
    <property type="evidence" value="ECO:0007669"/>
    <property type="project" value="InterPro"/>
</dbReference>
<dbReference type="FunFam" id="1.10.8.60:FF:000016">
    <property type="entry name" value="ATPase family AAA domain-containing protein 2B"/>
    <property type="match status" value="1"/>
</dbReference>
<dbReference type="SUPFAM" id="SSF47370">
    <property type="entry name" value="Bromodomain"/>
    <property type="match status" value="1"/>
</dbReference>
<feature type="compositionally biased region" description="Low complexity" evidence="18">
    <location>
        <begin position="886"/>
        <end position="900"/>
    </location>
</feature>
<evidence type="ECO:0000256" key="14">
    <source>
        <dbReference type="ARBA" id="ARBA00023242"/>
    </source>
</evidence>
<dbReference type="SMART" id="SM00297">
    <property type="entry name" value="BROMO"/>
    <property type="match status" value="1"/>
</dbReference>
<dbReference type="GO" id="GO:0006334">
    <property type="term" value="P:nucleosome assembly"/>
    <property type="evidence" value="ECO:0007669"/>
    <property type="project" value="TreeGrafter"/>
</dbReference>
<dbReference type="Pfam" id="PF00439">
    <property type="entry name" value="Bromodomain"/>
    <property type="match status" value="1"/>
</dbReference>
<dbReference type="FunFam" id="3.40.50.300:FF:000734">
    <property type="entry name" value="ATPase family, AAA domain containing 2"/>
    <property type="match status" value="1"/>
</dbReference>
<keyword evidence="13" id="KW-0804">Transcription</keyword>
<evidence type="ECO:0000256" key="1">
    <source>
        <dbReference type="ARBA" id="ARBA00004123"/>
    </source>
</evidence>
<dbReference type="Ensembl" id="ENSSTUT00000073736.1">
    <property type="protein sequence ID" value="ENSSTUP00000069413.1"/>
    <property type="gene ID" value="ENSSTUG00000030422.1"/>
</dbReference>
<dbReference type="AlphaFoldDB" id="A0A674BDM3"/>
<keyword evidence="12" id="KW-0010">Activator</keyword>
<evidence type="ECO:0000256" key="12">
    <source>
        <dbReference type="ARBA" id="ARBA00023159"/>
    </source>
</evidence>
<dbReference type="GO" id="GO:0006337">
    <property type="term" value="P:nucleosome disassembly"/>
    <property type="evidence" value="ECO:0007669"/>
    <property type="project" value="TreeGrafter"/>
</dbReference>
<dbReference type="GO" id="GO:0045815">
    <property type="term" value="P:transcription initiation-coupled chromatin remodeling"/>
    <property type="evidence" value="ECO:0007669"/>
    <property type="project" value="TreeGrafter"/>
</dbReference>
<dbReference type="GO" id="GO:0003682">
    <property type="term" value="F:chromatin binding"/>
    <property type="evidence" value="ECO:0007669"/>
    <property type="project" value="TreeGrafter"/>
</dbReference>
<keyword evidence="4" id="KW-0597">Phosphoprotein</keyword>
<dbReference type="Proteomes" id="UP000472277">
    <property type="component" value="Unassembled WGS sequence"/>
</dbReference>